<sequence length="61" mass="7027">MGDYEIRAQEPSDLAKSYGMDYPMYVVWDVVNDKAVPFGRHRSPDRAASHVERLRNRACQA</sequence>
<reference evidence="1 2" key="1">
    <citation type="submission" date="2019-10" db="EMBL/GenBank/DDBJ databases">
        <title>Streptomyces tenebrisbrunneis sp.nov., an endogenous actinomycete isolated from of Lycium ruthenicum.</title>
        <authorList>
            <person name="Ma L."/>
        </authorList>
    </citation>
    <scope>NUCLEOTIDE SEQUENCE [LARGE SCALE GENOMIC DNA]</scope>
    <source>
        <strain evidence="1 2">TRM 66187</strain>
    </source>
</reference>
<dbReference type="EMBL" id="WHPN01000268">
    <property type="protein sequence ID" value="KAF4408629.1"/>
    <property type="molecule type" value="Genomic_DNA"/>
</dbReference>
<protein>
    <submittedName>
        <fullName evidence="1">Uncharacterized protein</fullName>
    </submittedName>
</protein>
<organism evidence="1 2">
    <name type="scientific">Streptomyces lycii</name>
    <dbReference type="NCBI Taxonomy" id="2654337"/>
    <lineage>
        <taxon>Bacteria</taxon>
        <taxon>Bacillati</taxon>
        <taxon>Actinomycetota</taxon>
        <taxon>Actinomycetes</taxon>
        <taxon>Kitasatosporales</taxon>
        <taxon>Streptomycetaceae</taxon>
        <taxon>Streptomyces</taxon>
    </lineage>
</organism>
<comment type="caution">
    <text evidence="1">The sequence shown here is derived from an EMBL/GenBank/DDBJ whole genome shotgun (WGS) entry which is preliminary data.</text>
</comment>
<accession>A0ABQ7FJT8</accession>
<gene>
    <name evidence="1" type="ORF">GCU69_13095</name>
</gene>
<evidence type="ECO:0000313" key="2">
    <source>
        <dbReference type="Proteomes" id="UP000621266"/>
    </source>
</evidence>
<proteinExistence type="predicted"/>
<dbReference type="Proteomes" id="UP000621266">
    <property type="component" value="Unassembled WGS sequence"/>
</dbReference>
<evidence type="ECO:0000313" key="1">
    <source>
        <dbReference type="EMBL" id="KAF4408629.1"/>
    </source>
</evidence>
<keyword evidence="2" id="KW-1185">Reference proteome</keyword>
<name>A0ABQ7FJT8_9ACTN</name>
<dbReference type="RefSeq" id="WP_156206112.1">
    <property type="nucleotide sequence ID" value="NZ_WHPN01000268.1"/>
</dbReference>